<evidence type="ECO:0000313" key="3">
    <source>
        <dbReference type="Proteomes" id="UP001150238"/>
    </source>
</evidence>
<comment type="caution">
    <text evidence="2">The sequence shown here is derived from an EMBL/GenBank/DDBJ whole genome shotgun (WGS) entry which is preliminary data.</text>
</comment>
<sequence>MVAEAEAAEGEVEVEVGVDVKAEADVHHQHHLRHHLLRLRCRSLGGSLPRPTTETKRDEAIPSGLSTTPHVAGAGVGQRLATSLTPEERRLGGVLALAVTGVDEFCGGSERKGKRNEALTI</sequence>
<feature type="region of interest" description="Disordered" evidence="1">
    <location>
        <begin position="44"/>
        <end position="72"/>
    </location>
</feature>
<reference evidence="2" key="2">
    <citation type="journal article" date="2023" name="Proc. Natl. Acad. Sci. U.S.A.">
        <title>A global phylogenomic analysis of the shiitake genus Lentinula.</title>
        <authorList>
            <person name="Sierra-Patev S."/>
            <person name="Min B."/>
            <person name="Naranjo-Ortiz M."/>
            <person name="Looney B."/>
            <person name="Konkel Z."/>
            <person name="Slot J.C."/>
            <person name="Sakamoto Y."/>
            <person name="Steenwyk J.L."/>
            <person name="Rokas A."/>
            <person name="Carro J."/>
            <person name="Camarero S."/>
            <person name="Ferreira P."/>
            <person name="Molpeceres G."/>
            <person name="Ruiz-Duenas F.J."/>
            <person name="Serrano A."/>
            <person name="Henrissat B."/>
            <person name="Drula E."/>
            <person name="Hughes K.W."/>
            <person name="Mata J.L."/>
            <person name="Ishikawa N.K."/>
            <person name="Vargas-Isla R."/>
            <person name="Ushijima S."/>
            <person name="Smith C.A."/>
            <person name="Donoghue J."/>
            <person name="Ahrendt S."/>
            <person name="Andreopoulos W."/>
            <person name="He G."/>
            <person name="LaButti K."/>
            <person name="Lipzen A."/>
            <person name="Ng V."/>
            <person name="Riley R."/>
            <person name="Sandor L."/>
            <person name="Barry K."/>
            <person name="Martinez A.T."/>
            <person name="Xiao Y."/>
            <person name="Gibbons J.G."/>
            <person name="Terashima K."/>
            <person name="Grigoriev I.V."/>
            <person name="Hibbett D."/>
        </authorList>
    </citation>
    <scope>NUCLEOTIDE SEQUENCE</scope>
    <source>
        <strain evidence="2">Sp2 HRB7682 ss15</strain>
    </source>
</reference>
<organism evidence="2 3">
    <name type="scientific">Lentinula lateritia</name>
    <dbReference type="NCBI Taxonomy" id="40482"/>
    <lineage>
        <taxon>Eukaryota</taxon>
        <taxon>Fungi</taxon>
        <taxon>Dikarya</taxon>
        <taxon>Basidiomycota</taxon>
        <taxon>Agaricomycotina</taxon>
        <taxon>Agaricomycetes</taxon>
        <taxon>Agaricomycetidae</taxon>
        <taxon>Agaricales</taxon>
        <taxon>Marasmiineae</taxon>
        <taxon>Omphalotaceae</taxon>
        <taxon>Lentinula</taxon>
    </lineage>
</organism>
<accession>A0A9W9AWG9</accession>
<protein>
    <submittedName>
        <fullName evidence="2">Uncharacterized protein</fullName>
    </submittedName>
</protein>
<evidence type="ECO:0000313" key="2">
    <source>
        <dbReference type="EMBL" id="KAJ4492058.1"/>
    </source>
</evidence>
<gene>
    <name evidence="2" type="ORF">C8J55DRAFT_556415</name>
</gene>
<name>A0A9W9AWG9_9AGAR</name>
<evidence type="ECO:0000256" key="1">
    <source>
        <dbReference type="SAM" id="MobiDB-lite"/>
    </source>
</evidence>
<proteinExistence type="predicted"/>
<dbReference type="Proteomes" id="UP001150238">
    <property type="component" value="Unassembled WGS sequence"/>
</dbReference>
<reference evidence="2" key="1">
    <citation type="submission" date="2022-08" db="EMBL/GenBank/DDBJ databases">
        <authorList>
            <consortium name="DOE Joint Genome Institute"/>
            <person name="Min B."/>
            <person name="Riley R."/>
            <person name="Sierra-Patev S."/>
            <person name="Naranjo-Ortiz M."/>
            <person name="Looney B."/>
            <person name="Konkel Z."/>
            <person name="Slot J.C."/>
            <person name="Sakamoto Y."/>
            <person name="Steenwyk J.L."/>
            <person name="Rokas A."/>
            <person name="Carro J."/>
            <person name="Camarero S."/>
            <person name="Ferreira P."/>
            <person name="Molpeceres G."/>
            <person name="Ruiz-Duenas F.J."/>
            <person name="Serrano A."/>
            <person name="Henrissat B."/>
            <person name="Drula E."/>
            <person name="Hughes K.W."/>
            <person name="Mata J.L."/>
            <person name="Ishikawa N.K."/>
            <person name="Vargas-Isla R."/>
            <person name="Ushijima S."/>
            <person name="Smith C.A."/>
            <person name="Ahrendt S."/>
            <person name="Andreopoulos W."/>
            <person name="He G."/>
            <person name="Labutti K."/>
            <person name="Lipzen A."/>
            <person name="Ng V."/>
            <person name="Sandor L."/>
            <person name="Barry K."/>
            <person name="Martinez A.T."/>
            <person name="Xiao Y."/>
            <person name="Gibbons J.G."/>
            <person name="Terashima K."/>
            <person name="Hibbett D.S."/>
            <person name="Grigoriev I.V."/>
        </authorList>
    </citation>
    <scope>NUCLEOTIDE SEQUENCE</scope>
    <source>
        <strain evidence="2">Sp2 HRB7682 ss15</strain>
    </source>
</reference>
<dbReference type="AlphaFoldDB" id="A0A9W9AWG9"/>
<dbReference type="EMBL" id="JANVFS010000005">
    <property type="protein sequence ID" value="KAJ4492058.1"/>
    <property type="molecule type" value="Genomic_DNA"/>
</dbReference>